<feature type="transmembrane region" description="Helical" evidence="6">
    <location>
        <begin position="38"/>
        <end position="64"/>
    </location>
</feature>
<dbReference type="Proteomes" id="UP001157353">
    <property type="component" value="Unassembled WGS sequence"/>
</dbReference>
<feature type="transmembrane region" description="Helical" evidence="6">
    <location>
        <begin position="126"/>
        <end position="143"/>
    </location>
</feature>
<dbReference type="SUPFAM" id="SSF161111">
    <property type="entry name" value="Cation efflux protein transmembrane domain-like"/>
    <property type="match status" value="1"/>
</dbReference>
<evidence type="ECO:0000256" key="4">
    <source>
        <dbReference type="ARBA" id="ARBA00022989"/>
    </source>
</evidence>
<keyword evidence="4 6" id="KW-1133">Transmembrane helix</keyword>
<evidence type="ECO:0000256" key="1">
    <source>
        <dbReference type="ARBA" id="ARBA00004141"/>
    </source>
</evidence>
<protein>
    <submittedName>
        <fullName evidence="8">Cobalt-zinc-cadmium resistance protein</fullName>
    </submittedName>
</protein>
<dbReference type="Gene3D" id="1.20.1510.10">
    <property type="entry name" value="Cation efflux protein transmembrane domain"/>
    <property type="match status" value="1"/>
</dbReference>
<comment type="caution">
    <text evidence="8">The sequence shown here is derived from an EMBL/GenBank/DDBJ whole genome shotgun (WGS) entry which is preliminary data.</text>
</comment>
<accession>A0ABQ6E369</accession>
<reference evidence="9" key="1">
    <citation type="journal article" date="2019" name="Int. J. Syst. Evol. Microbiol.">
        <title>The Global Catalogue of Microorganisms (GCM) 10K type strain sequencing project: providing services to taxonomists for standard genome sequencing and annotation.</title>
        <authorList>
            <consortium name="The Broad Institute Genomics Platform"/>
            <consortium name="The Broad Institute Genome Sequencing Center for Infectious Disease"/>
            <person name="Wu L."/>
            <person name="Ma J."/>
        </authorList>
    </citation>
    <scope>NUCLEOTIDE SEQUENCE [LARGE SCALE GENOMIC DNA]</scope>
    <source>
        <strain evidence="9">NBRC 103166</strain>
    </source>
</reference>
<proteinExistence type="predicted"/>
<evidence type="ECO:0000313" key="9">
    <source>
        <dbReference type="Proteomes" id="UP001157353"/>
    </source>
</evidence>
<name>A0ABQ6E369_9GAMM</name>
<gene>
    <name evidence="8" type="ORF">GCM10007916_29290</name>
</gene>
<evidence type="ECO:0000259" key="7">
    <source>
        <dbReference type="Pfam" id="PF01545"/>
    </source>
</evidence>
<feature type="transmembrane region" description="Helical" evidence="6">
    <location>
        <begin position="163"/>
        <end position="182"/>
    </location>
</feature>
<dbReference type="PANTHER" id="PTHR43840:SF15">
    <property type="entry name" value="MITOCHONDRIAL METAL TRANSPORTER 1-RELATED"/>
    <property type="match status" value="1"/>
</dbReference>
<feature type="transmembrane region" description="Helical" evidence="6">
    <location>
        <begin position="12"/>
        <end position="32"/>
    </location>
</feature>
<keyword evidence="5 6" id="KW-0472">Membrane</keyword>
<dbReference type="Pfam" id="PF01545">
    <property type="entry name" value="Cation_efflux"/>
    <property type="match status" value="1"/>
</dbReference>
<evidence type="ECO:0000256" key="5">
    <source>
        <dbReference type="ARBA" id="ARBA00023136"/>
    </source>
</evidence>
<dbReference type="InterPro" id="IPR050291">
    <property type="entry name" value="CDF_Transporter"/>
</dbReference>
<dbReference type="RefSeq" id="WP_284204954.1">
    <property type="nucleotide sequence ID" value="NZ_BSPQ01000016.1"/>
</dbReference>
<dbReference type="PANTHER" id="PTHR43840">
    <property type="entry name" value="MITOCHONDRIAL METAL TRANSPORTER 1-RELATED"/>
    <property type="match status" value="1"/>
</dbReference>
<sequence>MGSSVSKERGLLKFSIFMGVVYSVIGITWGLILQSGIILFDAIYSGIAILLSIMTIYALGIVTSDESFDTAGIAKTKFQMGKTSVEPLVISIKSIVIISICLYGFVDAVSSLISGGSTQDNAFAGILYGVITSIVCICSWLYLKVAGKDSPDLVQAESEQWLVDTLFSVLVIFSFALSYMLAQTSFSYMSPYIDPLSVVLATVYFVQIPGKRLIHSVKELLLMAPNEQIQAKINEAILQVKDEHQLDSYIVRSTKTGRQLNIEIAFVIVDPKRTFEVGDLDKIRSEVERSLQSFGMSLWLNIIFTQDRHWA</sequence>
<comment type="subcellular location">
    <subcellularLocation>
        <location evidence="1">Membrane</location>
        <topology evidence="1">Multi-pass membrane protein</topology>
    </subcellularLocation>
</comment>
<organism evidence="8 9">
    <name type="scientific">Psychromonas marina</name>
    <dbReference type="NCBI Taxonomy" id="88364"/>
    <lineage>
        <taxon>Bacteria</taxon>
        <taxon>Pseudomonadati</taxon>
        <taxon>Pseudomonadota</taxon>
        <taxon>Gammaproteobacteria</taxon>
        <taxon>Alteromonadales</taxon>
        <taxon>Psychromonadaceae</taxon>
        <taxon>Psychromonas</taxon>
    </lineage>
</organism>
<dbReference type="InterPro" id="IPR027469">
    <property type="entry name" value="Cation_efflux_TMD_sf"/>
</dbReference>
<keyword evidence="9" id="KW-1185">Reference proteome</keyword>
<dbReference type="InterPro" id="IPR058533">
    <property type="entry name" value="Cation_efflux_TM"/>
</dbReference>
<evidence type="ECO:0000313" key="8">
    <source>
        <dbReference type="EMBL" id="GLS91859.1"/>
    </source>
</evidence>
<keyword evidence="2" id="KW-0813">Transport</keyword>
<evidence type="ECO:0000256" key="3">
    <source>
        <dbReference type="ARBA" id="ARBA00022692"/>
    </source>
</evidence>
<feature type="transmembrane region" description="Helical" evidence="6">
    <location>
        <begin position="85"/>
        <end position="106"/>
    </location>
</feature>
<evidence type="ECO:0000256" key="2">
    <source>
        <dbReference type="ARBA" id="ARBA00022448"/>
    </source>
</evidence>
<feature type="domain" description="Cation efflux protein transmembrane" evidence="7">
    <location>
        <begin position="13"/>
        <end position="221"/>
    </location>
</feature>
<keyword evidence="3 6" id="KW-0812">Transmembrane</keyword>
<evidence type="ECO:0000256" key="6">
    <source>
        <dbReference type="SAM" id="Phobius"/>
    </source>
</evidence>
<dbReference type="EMBL" id="BSPQ01000016">
    <property type="protein sequence ID" value="GLS91859.1"/>
    <property type="molecule type" value="Genomic_DNA"/>
</dbReference>